<evidence type="ECO:0000313" key="1">
    <source>
        <dbReference type="EMBL" id="SNY06034.1"/>
    </source>
</evidence>
<reference evidence="2" key="1">
    <citation type="submission" date="2017-09" db="EMBL/GenBank/DDBJ databases">
        <authorList>
            <person name="Varghese N."/>
            <person name="Submissions S."/>
        </authorList>
    </citation>
    <scope>NUCLEOTIDE SEQUENCE [LARGE SCALE GENOMIC DNA]</scope>
    <source>
        <strain evidence="2">MSL47</strain>
    </source>
</reference>
<dbReference type="EMBL" id="OBDZ01000001">
    <property type="protein sequence ID" value="SNY06034.1"/>
    <property type="molecule type" value="Genomic_DNA"/>
</dbReference>
<proteinExistence type="predicted"/>
<dbReference type="Proteomes" id="UP000219573">
    <property type="component" value="Unassembled WGS sequence"/>
</dbReference>
<dbReference type="OrthoDB" id="2339975at2"/>
<sequence length="87" mass="10262">MEIRYQRRQQIGDISLELYATSTGCMISVSNYAGRYHLSISHESRMPSKREVEQSRKELLPKTKKFKLEQPYTDVNQRCTLHLLEKS</sequence>
<protein>
    <submittedName>
        <fullName evidence="1">Uncharacterized protein</fullName>
    </submittedName>
</protein>
<evidence type="ECO:0000313" key="2">
    <source>
        <dbReference type="Proteomes" id="UP000219573"/>
    </source>
</evidence>
<gene>
    <name evidence="1" type="ORF">SAMN06265827_101201</name>
</gene>
<accession>A0A285F5P3</accession>
<organism evidence="1 2">
    <name type="scientific">Orenia metallireducens</name>
    <dbReference type="NCBI Taxonomy" id="1413210"/>
    <lineage>
        <taxon>Bacteria</taxon>
        <taxon>Bacillati</taxon>
        <taxon>Bacillota</taxon>
        <taxon>Clostridia</taxon>
        <taxon>Halanaerobiales</taxon>
        <taxon>Halobacteroidaceae</taxon>
        <taxon>Orenia</taxon>
    </lineage>
</organism>
<name>A0A285F5P3_9FIRM</name>
<dbReference type="AlphaFoldDB" id="A0A285F5P3"/>
<dbReference type="RefSeq" id="WP_097016239.1">
    <property type="nucleotide sequence ID" value="NZ_OBDZ01000001.1"/>
</dbReference>
<keyword evidence="2" id="KW-1185">Reference proteome</keyword>